<dbReference type="Proteomes" id="UP000177306">
    <property type="component" value="Unassembled WGS sequence"/>
</dbReference>
<evidence type="ECO:0000313" key="4">
    <source>
        <dbReference type="EMBL" id="OGG72958.1"/>
    </source>
</evidence>
<evidence type="ECO:0000313" key="5">
    <source>
        <dbReference type="Proteomes" id="UP000177306"/>
    </source>
</evidence>
<dbReference type="InterPro" id="IPR013783">
    <property type="entry name" value="Ig-like_fold"/>
</dbReference>
<evidence type="ECO:0000259" key="3">
    <source>
        <dbReference type="Pfam" id="PF16403"/>
    </source>
</evidence>
<feature type="transmembrane region" description="Helical" evidence="2">
    <location>
        <begin position="405"/>
        <end position="422"/>
    </location>
</feature>
<organism evidence="4 5">
    <name type="scientific">Candidatus Kaiserbacteria bacterium RIFCSPLOWO2_01_FULL_53_17</name>
    <dbReference type="NCBI Taxonomy" id="1798511"/>
    <lineage>
        <taxon>Bacteria</taxon>
        <taxon>Candidatus Kaiseribacteriota</taxon>
    </lineage>
</organism>
<dbReference type="EMBL" id="MFLY01000021">
    <property type="protein sequence ID" value="OGG72958.1"/>
    <property type="molecule type" value="Genomic_DNA"/>
</dbReference>
<dbReference type="Gene3D" id="2.60.40.10">
    <property type="entry name" value="Immunoglobulins"/>
    <property type="match status" value="1"/>
</dbReference>
<feature type="compositionally biased region" description="Polar residues" evidence="1">
    <location>
        <begin position="97"/>
        <end position="107"/>
    </location>
</feature>
<keyword evidence="2" id="KW-0472">Membrane</keyword>
<keyword evidence="2" id="KW-1133">Transmembrane helix</keyword>
<feature type="domain" description="Pesticidal crystal protein Cry22Aa Ig-like" evidence="3">
    <location>
        <begin position="1"/>
        <end position="64"/>
    </location>
</feature>
<dbReference type="Gene3D" id="1.10.101.10">
    <property type="entry name" value="PGBD-like superfamily/PGBD"/>
    <property type="match status" value="1"/>
</dbReference>
<dbReference type="InterPro" id="IPR036366">
    <property type="entry name" value="PGBDSf"/>
</dbReference>
<dbReference type="Pfam" id="PF16403">
    <property type="entry name" value="Bact_surface_Ig-like"/>
    <property type="match status" value="1"/>
</dbReference>
<feature type="compositionally biased region" description="Polar residues" evidence="1">
    <location>
        <begin position="1"/>
        <end position="11"/>
    </location>
</feature>
<accession>A0A1F6EH27</accession>
<sequence>MSVPAGNSYSEQGAMAHDNEDGDNPAVVGGDTVNTNVPGDYIVTYNYTDAGGLSATEVTRTVTVTSYPQCSDDADNDEDQLIDSADPACHTDKDASNSESYDPNLNDESADPVVDVCPNLEGTQSTVPSGYHLSEGQCVLDTPPVTDVCPNIEGTQESVPSGYHLSDGQCVADSTNGSGGGTPTDVCPNIDGTQESVPSGYHLSGGQCVRNSVGGGFPIGGGGGGTPAPAGIVLGATTGQVLGATSCNEEYIRSYIKYGVLNNLEDVLRLQVFLNDTEGEHLAVTGVYDLATRAAVERFQVKYGSEVLQPWVSEGLLPDIMTPTGYVYKTTKRWINLLNCPALGLPVPNLSGEGGVGYAPSASGEKGVVAGVSIAEAQTLGDTTIPAGTDDATGTNESGGGSTTLLIVIALIILTGGAWFGFRGKKTV</sequence>
<name>A0A1F6EH27_9BACT</name>
<feature type="compositionally biased region" description="Acidic residues" evidence="1">
    <location>
        <begin position="72"/>
        <end position="81"/>
    </location>
</feature>
<protein>
    <recommendedName>
        <fullName evidence="3">Pesticidal crystal protein Cry22Aa Ig-like domain-containing protein</fullName>
    </recommendedName>
</protein>
<feature type="region of interest" description="Disordered" evidence="1">
    <location>
        <begin position="67"/>
        <end position="109"/>
    </location>
</feature>
<reference evidence="4 5" key="1">
    <citation type="journal article" date="2016" name="Nat. Commun.">
        <title>Thousands of microbial genomes shed light on interconnected biogeochemical processes in an aquifer system.</title>
        <authorList>
            <person name="Anantharaman K."/>
            <person name="Brown C.T."/>
            <person name="Hug L.A."/>
            <person name="Sharon I."/>
            <person name="Castelle C.J."/>
            <person name="Probst A.J."/>
            <person name="Thomas B.C."/>
            <person name="Singh A."/>
            <person name="Wilkins M.J."/>
            <person name="Karaoz U."/>
            <person name="Brodie E.L."/>
            <person name="Williams K.H."/>
            <person name="Hubbard S.S."/>
            <person name="Banfield J.F."/>
        </authorList>
    </citation>
    <scope>NUCLEOTIDE SEQUENCE [LARGE SCALE GENOMIC DNA]</scope>
</reference>
<evidence type="ECO:0000256" key="1">
    <source>
        <dbReference type="SAM" id="MobiDB-lite"/>
    </source>
</evidence>
<proteinExistence type="predicted"/>
<comment type="caution">
    <text evidence="4">The sequence shown here is derived from an EMBL/GenBank/DDBJ whole genome shotgun (WGS) entry which is preliminary data.</text>
</comment>
<dbReference type="SUPFAM" id="SSF47090">
    <property type="entry name" value="PGBD-like"/>
    <property type="match status" value="1"/>
</dbReference>
<keyword evidence="2" id="KW-0812">Transmembrane</keyword>
<dbReference type="InterPro" id="IPR036365">
    <property type="entry name" value="PGBD-like_sf"/>
</dbReference>
<dbReference type="AlphaFoldDB" id="A0A1F6EH27"/>
<evidence type="ECO:0000256" key="2">
    <source>
        <dbReference type="SAM" id="Phobius"/>
    </source>
</evidence>
<gene>
    <name evidence="4" type="ORF">A3A38_04445</name>
</gene>
<feature type="region of interest" description="Disordered" evidence="1">
    <location>
        <begin position="1"/>
        <end position="32"/>
    </location>
</feature>
<dbReference type="InterPro" id="IPR032179">
    <property type="entry name" value="Cry22Aa_Ig-like"/>
</dbReference>